<feature type="transmembrane region" description="Helical" evidence="6">
    <location>
        <begin position="352"/>
        <end position="374"/>
    </location>
</feature>
<evidence type="ECO:0000313" key="8">
    <source>
        <dbReference type="EMBL" id="SHM93041.1"/>
    </source>
</evidence>
<dbReference type="InterPro" id="IPR003838">
    <property type="entry name" value="ABC3_permease_C"/>
</dbReference>
<evidence type="ECO:0000256" key="4">
    <source>
        <dbReference type="ARBA" id="ARBA00022989"/>
    </source>
</evidence>
<keyword evidence="2" id="KW-1003">Cell membrane</keyword>
<reference evidence="8 9" key="1">
    <citation type="submission" date="2016-11" db="EMBL/GenBank/DDBJ databases">
        <authorList>
            <person name="Jaros S."/>
            <person name="Januszkiewicz K."/>
            <person name="Wedrychowicz H."/>
        </authorList>
    </citation>
    <scope>NUCLEOTIDE SEQUENCE [LARGE SCALE GENOMIC DNA]</scope>
    <source>
        <strain evidence="8 9">Y1</strain>
    </source>
</reference>
<name>A0A1M7MPN9_RUMFL</name>
<dbReference type="RefSeq" id="WP_072952535.1">
    <property type="nucleotide sequence ID" value="NZ_FRCT01000026.1"/>
</dbReference>
<feature type="domain" description="ABC3 transporter permease C-terminal" evidence="7">
    <location>
        <begin position="680"/>
        <end position="800"/>
    </location>
</feature>
<dbReference type="AlphaFoldDB" id="A0A1M7MPN9"/>
<evidence type="ECO:0000256" key="1">
    <source>
        <dbReference type="ARBA" id="ARBA00004651"/>
    </source>
</evidence>
<evidence type="ECO:0000259" key="7">
    <source>
        <dbReference type="Pfam" id="PF02687"/>
    </source>
</evidence>
<feature type="transmembrane region" description="Helical" evidence="6">
    <location>
        <begin position="772"/>
        <end position="793"/>
    </location>
</feature>
<keyword evidence="4 6" id="KW-1133">Transmembrane helix</keyword>
<dbReference type="OrthoDB" id="9766372at2"/>
<feature type="transmembrane region" description="Helical" evidence="6">
    <location>
        <begin position="673"/>
        <end position="696"/>
    </location>
</feature>
<dbReference type="PANTHER" id="PTHR30287:SF2">
    <property type="entry name" value="BLL1001 PROTEIN"/>
    <property type="match status" value="1"/>
</dbReference>
<comment type="subcellular location">
    <subcellularLocation>
        <location evidence="1">Cell membrane</location>
        <topology evidence="1">Multi-pass membrane protein</topology>
    </subcellularLocation>
</comment>
<dbReference type="Pfam" id="PF02687">
    <property type="entry name" value="FtsX"/>
    <property type="match status" value="2"/>
</dbReference>
<keyword evidence="3 6" id="KW-0812">Transmembrane</keyword>
<dbReference type="Proteomes" id="UP000184394">
    <property type="component" value="Unassembled WGS sequence"/>
</dbReference>
<evidence type="ECO:0000256" key="2">
    <source>
        <dbReference type="ARBA" id="ARBA00022475"/>
    </source>
</evidence>
<feature type="transmembrane region" description="Helical" evidence="6">
    <location>
        <begin position="428"/>
        <end position="448"/>
    </location>
</feature>
<feature type="transmembrane region" description="Helical" evidence="6">
    <location>
        <begin position="253"/>
        <end position="278"/>
    </location>
</feature>
<dbReference type="EMBL" id="FRCT01000026">
    <property type="protein sequence ID" value="SHM93041.1"/>
    <property type="molecule type" value="Genomic_DNA"/>
</dbReference>
<feature type="transmembrane region" description="Helical" evidence="6">
    <location>
        <begin position="730"/>
        <end position="752"/>
    </location>
</feature>
<dbReference type="GO" id="GO:0005886">
    <property type="term" value="C:plasma membrane"/>
    <property type="evidence" value="ECO:0007669"/>
    <property type="project" value="UniProtKB-SubCell"/>
</dbReference>
<proteinExistence type="predicted"/>
<evidence type="ECO:0000256" key="3">
    <source>
        <dbReference type="ARBA" id="ARBA00022692"/>
    </source>
</evidence>
<evidence type="ECO:0000256" key="5">
    <source>
        <dbReference type="ARBA" id="ARBA00023136"/>
    </source>
</evidence>
<evidence type="ECO:0000256" key="6">
    <source>
        <dbReference type="SAM" id="Phobius"/>
    </source>
</evidence>
<keyword evidence="5 6" id="KW-0472">Membrane</keyword>
<gene>
    <name evidence="8" type="ORF">SAMN04487860_1264</name>
</gene>
<keyword evidence="8" id="KW-0449">Lipoprotein</keyword>
<evidence type="ECO:0000313" key="9">
    <source>
        <dbReference type="Proteomes" id="UP000184394"/>
    </source>
</evidence>
<protein>
    <submittedName>
        <fullName evidence="8">ABC-type transport system, involved in lipoprotein release, permease component</fullName>
    </submittedName>
</protein>
<accession>A0A1M7MPN9</accession>
<dbReference type="PANTHER" id="PTHR30287">
    <property type="entry name" value="MEMBRANE COMPONENT OF PREDICTED ABC SUPERFAMILY METABOLITE UPTAKE TRANSPORTER"/>
    <property type="match status" value="1"/>
</dbReference>
<sequence length="807" mass="91775">MFFKMLKKDLKCKKGLNVILFIFITVASVLVFAGSVEIYSYLTGEKRMTKLCNISSADMMVMGSVAEDEEKTKKLEQILNDYKDVEKYYSCDMTRINSLRMDYPNIQEDESNSFFRKQTYLMKLPREYDLLYDTNDMPFSLKSGTIACPVGFSTSIGLRIGDKVRFTTSMGDIYELEVARFFKESGFTARNRIIVADEDYDTLTKDEVRKMKDYGLFIRDCNSVKVDEIFTNLKAEEIICPIYMKNDFSDDSFIMQAIVSVFVVIISAFLIAIIFMTIRFTMIADLKREEKEIGMMKALGVDSFSFRWLFAAKYIAFAVIGGTIGIAAGIPISGLVVNLFNANVILPQKYETIIIGIIAVLAIIAMMIGFSLMVMRRISKISVIDSIHGENCGERFGKGFPLFLHKRKKMSVPFFLAITDILGRFKRYIFLIIAYTLGAAIILLAYNVRNSIISKNYMKLFLYHTIDFDVRLRGDFEKEVDKRCEAEGKNIHAVINELFEENGFPAYIDTLNCSWGSLLNEKGDKVKNFDIIWGENIDKLRYRNGGRMPELENEAAMSYFTASKLGIKLGDVVTVDISEESEDGLSTDNVKRQLVITAFFDYFEAGSPEIIMGKDYRKGQEIYPKDWIGYVIDAPESQKEGIVKAMKKRFGGDAIRSWQESLKEDQMAEYDRLFALLEYVLGGAVMFVLILITYLYSTVFVTEETSEIALLKSTGFTDGSIRKWHLLRMAVLVVFSVVLAEVLFKTLGQLLMTKFMESYEVTGVNFLPEITVSFIIIPLIVLGAVLLTVALTLKSIRNIGIWKISEE</sequence>
<organism evidence="8 9">
    <name type="scientific">Ruminococcus flavefaciens</name>
    <dbReference type="NCBI Taxonomy" id="1265"/>
    <lineage>
        <taxon>Bacteria</taxon>
        <taxon>Bacillati</taxon>
        <taxon>Bacillota</taxon>
        <taxon>Clostridia</taxon>
        <taxon>Eubacteriales</taxon>
        <taxon>Oscillospiraceae</taxon>
        <taxon>Ruminococcus</taxon>
    </lineage>
</organism>
<feature type="transmembrane region" description="Helical" evidence="6">
    <location>
        <begin position="314"/>
        <end position="340"/>
    </location>
</feature>
<feature type="domain" description="ABC3 transporter permease C-terminal" evidence="7">
    <location>
        <begin position="265"/>
        <end position="379"/>
    </location>
</feature>
<dbReference type="InterPro" id="IPR038766">
    <property type="entry name" value="Membrane_comp_ABC_pdt"/>
</dbReference>